<dbReference type="RefSeq" id="WP_190866535.1">
    <property type="nucleotide sequence ID" value="NZ_JACXIY010000041.1"/>
</dbReference>
<keyword evidence="3" id="KW-1185">Reference proteome</keyword>
<protein>
    <submittedName>
        <fullName evidence="2">Uncharacterized protein</fullName>
    </submittedName>
</protein>
<comment type="caution">
    <text evidence="2">The sequence shown here is derived from an EMBL/GenBank/DDBJ whole genome shotgun (WGS) entry which is preliminary data.</text>
</comment>
<evidence type="ECO:0000313" key="2">
    <source>
        <dbReference type="EMBL" id="MBD2872121.1"/>
    </source>
</evidence>
<gene>
    <name evidence="2" type="ORF">IDH41_26420</name>
</gene>
<evidence type="ECO:0000256" key="1">
    <source>
        <dbReference type="SAM" id="MobiDB-lite"/>
    </source>
</evidence>
<feature type="region of interest" description="Disordered" evidence="1">
    <location>
        <begin position="1"/>
        <end position="21"/>
    </location>
</feature>
<accession>A0A927CTU0</accession>
<dbReference type="AlphaFoldDB" id="A0A927CTU0"/>
<evidence type="ECO:0000313" key="3">
    <source>
        <dbReference type="Proteomes" id="UP000632125"/>
    </source>
</evidence>
<sequence>MAKNKQNKAAQNNQYNAEFAEEFNQNNAAAGKAANANAAQQKAEK</sequence>
<reference evidence="2" key="1">
    <citation type="submission" date="2020-09" db="EMBL/GenBank/DDBJ databases">
        <title>A novel bacterium of genus Paenibacillus, isolated from South China Sea.</title>
        <authorList>
            <person name="Huang H."/>
            <person name="Mo K."/>
            <person name="Hu Y."/>
        </authorList>
    </citation>
    <scope>NUCLEOTIDE SEQUENCE</scope>
    <source>
        <strain evidence="2">IB182493</strain>
    </source>
</reference>
<dbReference type="Proteomes" id="UP000632125">
    <property type="component" value="Unassembled WGS sequence"/>
</dbReference>
<proteinExistence type="predicted"/>
<dbReference type="EMBL" id="JACXIY010000041">
    <property type="protein sequence ID" value="MBD2872121.1"/>
    <property type="molecule type" value="Genomic_DNA"/>
</dbReference>
<name>A0A927CTU0_9BACL</name>
<organism evidence="2 3">
    <name type="scientific">Paenibacillus arenilitoris</name>
    <dbReference type="NCBI Taxonomy" id="2772299"/>
    <lineage>
        <taxon>Bacteria</taxon>
        <taxon>Bacillati</taxon>
        <taxon>Bacillota</taxon>
        <taxon>Bacilli</taxon>
        <taxon>Bacillales</taxon>
        <taxon>Paenibacillaceae</taxon>
        <taxon>Paenibacillus</taxon>
    </lineage>
</organism>